<dbReference type="AlphaFoldDB" id="A0A2K3KGL8"/>
<protein>
    <submittedName>
        <fullName evidence="2">Ubiquitin-conjugating enzyme E2 35-like protein</fullName>
    </submittedName>
</protein>
<evidence type="ECO:0000259" key="1">
    <source>
        <dbReference type="PROSITE" id="PS50127"/>
    </source>
</evidence>
<organism evidence="2 3">
    <name type="scientific">Trifolium pratense</name>
    <name type="common">Red clover</name>
    <dbReference type="NCBI Taxonomy" id="57577"/>
    <lineage>
        <taxon>Eukaryota</taxon>
        <taxon>Viridiplantae</taxon>
        <taxon>Streptophyta</taxon>
        <taxon>Embryophyta</taxon>
        <taxon>Tracheophyta</taxon>
        <taxon>Spermatophyta</taxon>
        <taxon>Magnoliopsida</taxon>
        <taxon>eudicotyledons</taxon>
        <taxon>Gunneridae</taxon>
        <taxon>Pentapetalae</taxon>
        <taxon>rosids</taxon>
        <taxon>fabids</taxon>
        <taxon>Fabales</taxon>
        <taxon>Fabaceae</taxon>
        <taxon>Papilionoideae</taxon>
        <taxon>50 kb inversion clade</taxon>
        <taxon>NPAAA clade</taxon>
        <taxon>Hologalegina</taxon>
        <taxon>IRL clade</taxon>
        <taxon>Trifolieae</taxon>
        <taxon>Trifolium</taxon>
    </lineage>
</organism>
<feature type="domain" description="UBC core" evidence="1">
    <location>
        <begin position="1"/>
        <end position="38"/>
    </location>
</feature>
<sequence>MSAPNPDDPLSENIAKHWKSNEAEALETAKEWTRLYASGA</sequence>
<name>A0A2K3KGL8_TRIPR</name>
<dbReference type="EMBL" id="ASHM01179419">
    <property type="protein sequence ID" value="PNX65422.1"/>
    <property type="molecule type" value="Genomic_DNA"/>
</dbReference>
<dbReference type="PROSITE" id="PS50127">
    <property type="entry name" value="UBC_2"/>
    <property type="match status" value="1"/>
</dbReference>
<dbReference type="InterPro" id="IPR016135">
    <property type="entry name" value="UBQ-conjugating_enzyme/RWD"/>
</dbReference>
<dbReference type="InterPro" id="IPR000608">
    <property type="entry name" value="UBC"/>
</dbReference>
<evidence type="ECO:0000313" key="3">
    <source>
        <dbReference type="Proteomes" id="UP000236291"/>
    </source>
</evidence>
<dbReference type="STRING" id="57577.A0A2K3KGL8"/>
<dbReference type="SUPFAM" id="SSF54495">
    <property type="entry name" value="UBC-like"/>
    <property type="match status" value="1"/>
</dbReference>
<evidence type="ECO:0000313" key="2">
    <source>
        <dbReference type="EMBL" id="PNX65422.1"/>
    </source>
</evidence>
<gene>
    <name evidence="2" type="ORF">L195_g062592</name>
</gene>
<dbReference type="Proteomes" id="UP000236291">
    <property type="component" value="Unassembled WGS sequence"/>
</dbReference>
<comment type="caution">
    <text evidence="2">The sequence shown here is derived from an EMBL/GenBank/DDBJ whole genome shotgun (WGS) entry which is preliminary data.</text>
</comment>
<reference evidence="2 3" key="1">
    <citation type="journal article" date="2014" name="Am. J. Bot.">
        <title>Genome assembly and annotation for red clover (Trifolium pratense; Fabaceae).</title>
        <authorList>
            <person name="Istvanek J."/>
            <person name="Jaros M."/>
            <person name="Krenek A."/>
            <person name="Repkova J."/>
        </authorList>
    </citation>
    <scope>NUCLEOTIDE SEQUENCE [LARGE SCALE GENOMIC DNA]</scope>
    <source>
        <strain evidence="3">cv. Tatra</strain>
        <tissue evidence="2">Young leaves</tissue>
    </source>
</reference>
<reference evidence="2 3" key="2">
    <citation type="journal article" date="2017" name="Front. Plant Sci.">
        <title>Gene Classification and Mining of Molecular Markers Useful in Red Clover (Trifolium pratense) Breeding.</title>
        <authorList>
            <person name="Istvanek J."/>
            <person name="Dluhosova J."/>
            <person name="Dluhos P."/>
            <person name="Patkova L."/>
            <person name="Nedelnik J."/>
            <person name="Repkova J."/>
        </authorList>
    </citation>
    <scope>NUCLEOTIDE SEQUENCE [LARGE SCALE GENOMIC DNA]</scope>
    <source>
        <strain evidence="3">cv. Tatra</strain>
        <tissue evidence="2">Young leaves</tissue>
    </source>
</reference>
<accession>A0A2K3KGL8</accession>
<dbReference type="Gene3D" id="3.10.110.10">
    <property type="entry name" value="Ubiquitin Conjugating Enzyme"/>
    <property type="match status" value="1"/>
</dbReference>
<proteinExistence type="predicted"/>